<protein>
    <submittedName>
        <fullName evidence="6">Bile acid:sodium symporter family protein</fullName>
    </submittedName>
</protein>
<keyword evidence="2 5" id="KW-0812">Transmembrane</keyword>
<dbReference type="PANTHER" id="PTHR10361">
    <property type="entry name" value="SODIUM-BILE ACID COTRANSPORTER"/>
    <property type="match status" value="1"/>
</dbReference>
<accession>A0ABV7HCB9</accession>
<evidence type="ECO:0000256" key="4">
    <source>
        <dbReference type="ARBA" id="ARBA00023136"/>
    </source>
</evidence>
<comment type="subcellular location">
    <subcellularLocation>
        <location evidence="1">Membrane</location>
        <topology evidence="1">Multi-pass membrane protein</topology>
    </subcellularLocation>
</comment>
<dbReference type="InterPro" id="IPR002657">
    <property type="entry name" value="BilAc:Na_symport/Acr3"/>
</dbReference>
<sequence length="301" mass="32113">MDSIVNIALLIAQSIIMFSLGIGLEVKDFKRVLERKKVVGIALIAQVLVLPVLAYLTVHLFSFPPMYAAGLMILSFCPGGVTSNIISKMAKGDVALSVSLTAVTSILAFVSVPFLVALSVTHFLGDALTEYSFSKIALVTFLITTTPVSLGVLFRHFKTSAALRIERGLERLAYVLWSIIVIGAFASAWETVEANFGKIGPGLLFLPIVMTCLGLLIGRMSHLSRTESKTLAIEASIQNSPMALTLAVLISGVSSALPDLALPAAVYSLTMYAVAFPSVLLLRRWGDGPKANPAPAYELDG</sequence>
<feature type="transmembrane region" description="Helical" evidence="5">
    <location>
        <begin position="169"/>
        <end position="189"/>
    </location>
</feature>
<evidence type="ECO:0000256" key="2">
    <source>
        <dbReference type="ARBA" id="ARBA00022692"/>
    </source>
</evidence>
<proteinExistence type="predicted"/>
<evidence type="ECO:0000313" key="7">
    <source>
        <dbReference type="Proteomes" id="UP001595476"/>
    </source>
</evidence>
<keyword evidence="4 5" id="KW-0472">Membrane</keyword>
<gene>
    <name evidence="6" type="ORF">ACFOEK_03365</name>
</gene>
<feature type="transmembrane region" description="Helical" evidence="5">
    <location>
        <begin position="6"/>
        <end position="26"/>
    </location>
</feature>
<feature type="transmembrane region" description="Helical" evidence="5">
    <location>
        <begin position="201"/>
        <end position="218"/>
    </location>
</feature>
<evidence type="ECO:0000256" key="5">
    <source>
        <dbReference type="SAM" id="Phobius"/>
    </source>
</evidence>
<feature type="transmembrane region" description="Helical" evidence="5">
    <location>
        <begin position="264"/>
        <end position="282"/>
    </location>
</feature>
<keyword evidence="3 5" id="KW-1133">Transmembrane helix</keyword>
<comment type="caution">
    <text evidence="6">The sequence shown here is derived from an EMBL/GenBank/DDBJ whole genome shotgun (WGS) entry which is preliminary data.</text>
</comment>
<dbReference type="EMBL" id="JBHRSZ010000002">
    <property type="protein sequence ID" value="MFC3150055.1"/>
    <property type="molecule type" value="Genomic_DNA"/>
</dbReference>
<organism evidence="6 7">
    <name type="scientific">Litoribrevibacter euphylliae</name>
    <dbReference type="NCBI Taxonomy" id="1834034"/>
    <lineage>
        <taxon>Bacteria</taxon>
        <taxon>Pseudomonadati</taxon>
        <taxon>Pseudomonadota</taxon>
        <taxon>Gammaproteobacteria</taxon>
        <taxon>Oceanospirillales</taxon>
        <taxon>Oceanospirillaceae</taxon>
        <taxon>Litoribrevibacter</taxon>
    </lineage>
</organism>
<dbReference type="InterPro" id="IPR004710">
    <property type="entry name" value="Bilac:Na_transpt"/>
</dbReference>
<keyword evidence="7" id="KW-1185">Reference proteome</keyword>
<dbReference type="PANTHER" id="PTHR10361:SF24">
    <property type="entry name" value="P3 PROTEIN"/>
    <property type="match status" value="1"/>
</dbReference>
<feature type="transmembrane region" description="Helical" evidence="5">
    <location>
        <begin position="38"/>
        <end position="61"/>
    </location>
</feature>
<name>A0ABV7HCB9_9GAMM</name>
<feature type="transmembrane region" description="Helical" evidence="5">
    <location>
        <begin position="67"/>
        <end position="86"/>
    </location>
</feature>
<dbReference type="RefSeq" id="WP_386716151.1">
    <property type="nucleotide sequence ID" value="NZ_JBHRSZ010000002.1"/>
</dbReference>
<dbReference type="InterPro" id="IPR038770">
    <property type="entry name" value="Na+/solute_symporter_sf"/>
</dbReference>
<dbReference type="Proteomes" id="UP001595476">
    <property type="component" value="Unassembled WGS sequence"/>
</dbReference>
<dbReference type="Pfam" id="PF01758">
    <property type="entry name" value="SBF"/>
    <property type="match status" value="1"/>
</dbReference>
<evidence type="ECO:0000256" key="1">
    <source>
        <dbReference type="ARBA" id="ARBA00004141"/>
    </source>
</evidence>
<reference evidence="7" key="1">
    <citation type="journal article" date="2019" name="Int. J. Syst. Evol. Microbiol.">
        <title>The Global Catalogue of Microorganisms (GCM) 10K type strain sequencing project: providing services to taxonomists for standard genome sequencing and annotation.</title>
        <authorList>
            <consortium name="The Broad Institute Genomics Platform"/>
            <consortium name="The Broad Institute Genome Sequencing Center for Infectious Disease"/>
            <person name="Wu L."/>
            <person name="Ma J."/>
        </authorList>
    </citation>
    <scope>NUCLEOTIDE SEQUENCE [LARGE SCALE GENOMIC DNA]</scope>
    <source>
        <strain evidence="7">KCTC 52438</strain>
    </source>
</reference>
<dbReference type="Gene3D" id="1.20.1530.20">
    <property type="match status" value="1"/>
</dbReference>
<evidence type="ECO:0000313" key="6">
    <source>
        <dbReference type="EMBL" id="MFC3150055.1"/>
    </source>
</evidence>
<feature type="transmembrane region" description="Helical" evidence="5">
    <location>
        <begin position="98"/>
        <end position="124"/>
    </location>
</feature>
<evidence type="ECO:0000256" key="3">
    <source>
        <dbReference type="ARBA" id="ARBA00022989"/>
    </source>
</evidence>
<feature type="transmembrane region" description="Helical" evidence="5">
    <location>
        <begin position="239"/>
        <end position="258"/>
    </location>
</feature>
<feature type="transmembrane region" description="Helical" evidence="5">
    <location>
        <begin position="136"/>
        <end position="157"/>
    </location>
</feature>